<keyword evidence="3" id="KW-1185">Reference proteome</keyword>
<dbReference type="Proteomes" id="UP000502504">
    <property type="component" value="Chromosome"/>
</dbReference>
<reference evidence="1 3" key="1">
    <citation type="submission" date="2015-07" db="EMBL/GenBank/DDBJ databases">
        <title>Draft Genome Sequence of Streptomyces antibioticus, IMRU 3720 reveals insights in the evolution of actinomycin biosynthetic gene clusters in Streptomyces.</title>
        <authorList>
            <person name="Crnovcic I."/>
            <person name="Ruckert C."/>
            <person name="Kalinowksi J."/>
            <person name="Keller U."/>
        </authorList>
    </citation>
    <scope>NUCLEOTIDE SEQUENCE [LARGE SCALE GENOMIC DNA]</scope>
    <source>
        <strain evidence="1 3">DSM 41481</strain>
    </source>
</reference>
<proteinExistence type="predicted"/>
<dbReference type="GO" id="GO:0030077">
    <property type="term" value="C:plasma membrane light-harvesting complex"/>
    <property type="evidence" value="ECO:0007669"/>
    <property type="project" value="InterPro"/>
</dbReference>
<name>A0AAE7CIL5_STRAT</name>
<evidence type="ECO:0000313" key="4">
    <source>
        <dbReference type="Proteomes" id="UP000502504"/>
    </source>
</evidence>
<evidence type="ECO:0000313" key="3">
    <source>
        <dbReference type="Proteomes" id="UP000190306"/>
    </source>
</evidence>
<accession>A0AAE7CIL5</accession>
<dbReference type="GO" id="GO:0019684">
    <property type="term" value="P:photosynthesis, light reaction"/>
    <property type="evidence" value="ECO:0007669"/>
    <property type="project" value="InterPro"/>
</dbReference>
<dbReference type="Gene3D" id="3.90.50.10">
    <property type="entry name" value="Photosynthetic Reaction Center, subunit H, domain 2"/>
    <property type="match status" value="1"/>
</dbReference>
<dbReference type="Proteomes" id="UP000190306">
    <property type="component" value="Chromosome"/>
</dbReference>
<dbReference type="EMBL" id="CP050692">
    <property type="protein sequence ID" value="QIT42591.1"/>
    <property type="molecule type" value="Genomic_DNA"/>
</dbReference>
<dbReference type="EMBL" id="LHQL01000001">
    <property type="protein sequence ID" value="OOQ54947.1"/>
    <property type="molecule type" value="Genomic_DNA"/>
</dbReference>
<organism evidence="2 4">
    <name type="scientific">Streptomyces antibioticus</name>
    <dbReference type="NCBI Taxonomy" id="1890"/>
    <lineage>
        <taxon>Bacteria</taxon>
        <taxon>Bacillati</taxon>
        <taxon>Actinomycetota</taxon>
        <taxon>Actinomycetes</taxon>
        <taxon>Kitasatosporales</taxon>
        <taxon>Streptomycetaceae</taxon>
        <taxon>Streptomyces</taxon>
    </lineage>
</organism>
<sequence length="124" mass="13118">MTIDDGIWSYAPGSGHAEGLDLTGYTVQAADGALGEVEREAAPHGLRHLVVDAGLWVFGHSAVVPVGVVTSVDPEARRITLSCTRDEAKQAPRFRTDSETQDPAYLAGVGAHYRRPTSHGTPPA</sequence>
<dbReference type="RefSeq" id="WP_078632138.1">
    <property type="nucleotide sequence ID" value="NZ_CM007717.1"/>
</dbReference>
<dbReference type="InterPro" id="IPR011033">
    <property type="entry name" value="PRC_barrel-like_sf"/>
</dbReference>
<gene>
    <name evidence="1" type="ORF">AFM16_02695</name>
    <name evidence="2" type="ORF">HCX60_02885</name>
</gene>
<evidence type="ECO:0000313" key="2">
    <source>
        <dbReference type="EMBL" id="QIT42591.1"/>
    </source>
</evidence>
<dbReference type="InterPro" id="IPR014747">
    <property type="entry name" value="Bac_photo_RC_H_C"/>
</dbReference>
<evidence type="ECO:0000313" key="1">
    <source>
        <dbReference type="EMBL" id="OOQ54947.1"/>
    </source>
</evidence>
<protein>
    <submittedName>
        <fullName evidence="2">PRC-barrel domain containing protein</fullName>
    </submittedName>
</protein>
<dbReference type="SUPFAM" id="SSF50346">
    <property type="entry name" value="PRC-barrel domain"/>
    <property type="match status" value="1"/>
</dbReference>
<reference evidence="2 4" key="2">
    <citation type="submission" date="2020-03" db="EMBL/GenBank/DDBJ databases">
        <title>Is there a link between lipid content and antibiotic production in Streptomyces?</title>
        <authorList>
            <person name="David M."/>
            <person name="Lejeune C."/>
            <person name="Abreu S."/>
            <person name="Thibessard A."/>
            <person name="Leblond P."/>
            <person name="Chaminade P."/>
            <person name="Virolle M.-J."/>
        </authorList>
    </citation>
    <scope>NUCLEOTIDE SEQUENCE [LARGE SCALE GENOMIC DNA]</scope>
    <source>
        <strain evidence="2 4">DSM 41481</strain>
    </source>
</reference>
<dbReference type="AlphaFoldDB" id="A0AAE7CIL5"/>